<keyword evidence="1" id="KW-0812">Transmembrane</keyword>
<proteinExistence type="predicted"/>
<dbReference type="EMBL" id="HBUF01606164">
    <property type="protein sequence ID" value="CAG6777597.1"/>
    <property type="molecule type" value="Transcribed_RNA"/>
</dbReference>
<dbReference type="EMBL" id="HBUF01356589">
    <property type="protein sequence ID" value="CAG6717907.1"/>
    <property type="molecule type" value="Transcribed_RNA"/>
</dbReference>
<dbReference type="EMBL" id="HBUF01356588">
    <property type="protein sequence ID" value="CAG6717905.1"/>
    <property type="molecule type" value="Transcribed_RNA"/>
</dbReference>
<dbReference type="EMBL" id="HBUF01606165">
    <property type="protein sequence ID" value="CAG6777599.1"/>
    <property type="molecule type" value="Transcribed_RNA"/>
</dbReference>
<dbReference type="AlphaFoldDB" id="A0A8D8Y4K4"/>
<dbReference type="EMBL" id="HBUF01606166">
    <property type="protein sequence ID" value="CAG6777601.1"/>
    <property type="molecule type" value="Transcribed_RNA"/>
</dbReference>
<dbReference type="EMBL" id="HBUF01356591">
    <property type="protein sequence ID" value="CAG6717911.1"/>
    <property type="molecule type" value="Transcribed_RNA"/>
</dbReference>
<evidence type="ECO:0000313" key="2">
    <source>
        <dbReference type="EMBL" id="CAG6717905.1"/>
    </source>
</evidence>
<evidence type="ECO:0000256" key="1">
    <source>
        <dbReference type="SAM" id="Phobius"/>
    </source>
</evidence>
<reference evidence="2" key="1">
    <citation type="submission" date="2021-05" db="EMBL/GenBank/DDBJ databases">
        <authorList>
            <person name="Alioto T."/>
            <person name="Alioto T."/>
            <person name="Gomez Garrido J."/>
        </authorList>
    </citation>
    <scope>NUCLEOTIDE SEQUENCE</scope>
</reference>
<dbReference type="EMBL" id="HBUF01606163">
    <property type="protein sequence ID" value="CAG6777595.1"/>
    <property type="molecule type" value="Transcribed_RNA"/>
</dbReference>
<dbReference type="EMBL" id="HBUF01356590">
    <property type="protein sequence ID" value="CAG6717909.1"/>
    <property type="molecule type" value="Transcribed_RNA"/>
</dbReference>
<dbReference type="EMBL" id="HBUF01606162">
    <property type="protein sequence ID" value="CAG6777593.1"/>
    <property type="molecule type" value="Transcribed_RNA"/>
</dbReference>
<feature type="transmembrane region" description="Helical" evidence="1">
    <location>
        <begin position="94"/>
        <end position="116"/>
    </location>
</feature>
<dbReference type="EMBL" id="HBUF01068010">
    <property type="protein sequence ID" value="CAG6628506.1"/>
    <property type="molecule type" value="Transcribed_RNA"/>
</dbReference>
<organism evidence="2">
    <name type="scientific">Cacopsylla melanoneura</name>
    <dbReference type="NCBI Taxonomy" id="428564"/>
    <lineage>
        <taxon>Eukaryota</taxon>
        <taxon>Metazoa</taxon>
        <taxon>Ecdysozoa</taxon>
        <taxon>Arthropoda</taxon>
        <taxon>Hexapoda</taxon>
        <taxon>Insecta</taxon>
        <taxon>Pterygota</taxon>
        <taxon>Neoptera</taxon>
        <taxon>Paraneoptera</taxon>
        <taxon>Hemiptera</taxon>
        <taxon>Sternorrhyncha</taxon>
        <taxon>Psylloidea</taxon>
        <taxon>Psyllidae</taxon>
        <taxon>Psyllinae</taxon>
        <taxon>Cacopsylla</taxon>
    </lineage>
</organism>
<feature type="transmembrane region" description="Helical" evidence="1">
    <location>
        <begin position="12"/>
        <end position="32"/>
    </location>
</feature>
<protein>
    <submittedName>
        <fullName evidence="2">Uncharacterized protein</fullName>
    </submittedName>
</protein>
<accession>A0A8D8Y4K4</accession>
<dbReference type="EMBL" id="HBUF01356592">
    <property type="protein sequence ID" value="CAG6717913.1"/>
    <property type="molecule type" value="Transcribed_RNA"/>
</dbReference>
<name>A0A8D8Y4K4_9HEMI</name>
<sequence>MLPKWATCSVSSLSSFSSRLLTFFSLTFLTTVRLPLSTSSSRALFSPSPRLRCSVFCSSCFSVSSVVLVVTIGPLSSTTLPSSSTTCRLTRVCIWRVVVSSVFFLVMISSSLEVGITSSTGMTRLLGGVTV</sequence>
<keyword evidence="1" id="KW-1133">Transmembrane helix</keyword>
<feature type="transmembrane region" description="Helical" evidence="1">
    <location>
        <begin position="53"/>
        <end position="74"/>
    </location>
</feature>
<keyword evidence="1" id="KW-0472">Membrane</keyword>